<name>A0A344TDN6_9BACT</name>
<dbReference type="SUPFAM" id="SSF103256">
    <property type="entry name" value="Hypothetical protein TM0160"/>
    <property type="match status" value="1"/>
</dbReference>
<feature type="domain" description="BFN" evidence="2">
    <location>
        <begin position="3"/>
        <end position="137"/>
    </location>
</feature>
<dbReference type="PANTHER" id="PTHR15160">
    <property type="entry name" value="VON HIPPEL-LINDAU PROTEIN"/>
    <property type="match status" value="1"/>
</dbReference>
<dbReference type="PANTHER" id="PTHR15160:SF1">
    <property type="entry name" value="VON HIPPEL-LINDAU DISEASE TUMOR SUPPRESSOR"/>
    <property type="match status" value="1"/>
</dbReference>
<keyword evidence="4" id="KW-1185">Reference proteome</keyword>
<evidence type="ECO:0000313" key="4">
    <source>
        <dbReference type="Proteomes" id="UP000251993"/>
    </source>
</evidence>
<evidence type="ECO:0000259" key="1">
    <source>
        <dbReference type="PROSITE" id="PS50151"/>
    </source>
</evidence>
<dbReference type="Proteomes" id="UP000251993">
    <property type="component" value="Chromosome"/>
</dbReference>
<dbReference type="InterPro" id="IPR036104">
    <property type="entry name" value="BFN_sf"/>
</dbReference>
<organism evidence="3 4">
    <name type="scientific">Runella rosea</name>
    <dbReference type="NCBI Taxonomy" id="2259595"/>
    <lineage>
        <taxon>Bacteria</taxon>
        <taxon>Pseudomonadati</taxon>
        <taxon>Bacteroidota</taxon>
        <taxon>Cytophagia</taxon>
        <taxon>Cytophagales</taxon>
        <taxon>Spirosomataceae</taxon>
        <taxon>Runella</taxon>
    </lineage>
</organism>
<evidence type="ECO:0000313" key="3">
    <source>
        <dbReference type="EMBL" id="AXE16757.1"/>
    </source>
</evidence>
<evidence type="ECO:0000259" key="2">
    <source>
        <dbReference type="PROSITE" id="PS51658"/>
    </source>
</evidence>
<evidence type="ECO:0008006" key="5">
    <source>
        <dbReference type="Google" id="ProtNLM"/>
    </source>
</evidence>
<accession>A0A344TDN6</accession>
<gene>
    <name evidence="3" type="ORF">DR864_02925</name>
</gene>
<dbReference type="AlphaFoldDB" id="A0A344TDN6"/>
<proteinExistence type="predicted"/>
<dbReference type="RefSeq" id="WP_114065544.1">
    <property type="nucleotide sequence ID" value="NZ_CP030850.1"/>
</dbReference>
<dbReference type="EMBL" id="CP030850">
    <property type="protein sequence ID" value="AXE16757.1"/>
    <property type="molecule type" value="Genomic_DNA"/>
</dbReference>
<reference evidence="3 4" key="1">
    <citation type="submission" date="2018-07" db="EMBL/GenBank/DDBJ databases">
        <title>Genome sequencing of Runella.</title>
        <authorList>
            <person name="Baek M.-G."/>
            <person name="Yi H."/>
        </authorList>
    </citation>
    <scope>NUCLEOTIDE SEQUENCE [LARGE SCALE GENOMIC DNA]</scope>
    <source>
        <strain evidence="3 4">HYN0085</strain>
    </source>
</reference>
<dbReference type="Pfam" id="PF02577">
    <property type="entry name" value="BFN_dom"/>
    <property type="match status" value="1"/>
</dbReference>
<feature type="domain" description="UVR" evidence="1">
    <location>
        <begin position="165"/>
        <end position="198"/>
    </location>
</feature>
<dbReference type="Gene3D" id="3.10.690.10">
    <property type="entry name" value="Bifunctional nuclease domain"/>
    <property type="match status" value="1"/>
</dbReference>
<dbReference type="InterPro" id="IPR003729">
    <property type="entry name" value="Bi_nuclease_dom"/>
</dbReference>
<dbReference type="InterPro" id="IPR001943">
    <property type="entry name" value="UVR_dom"/>
</dbReference>
<dbReference type="GO" id="GO:0004518">
    <property type="term" value="F:nuclease activity"/>
    <property type="evidence" value="ECO:0007669"/>
    <property type="project" value="InterPro"/>
</dbReference>
<dbReference type="KEGG" id="run:DR864_02925"/>
<protein>
    <recommendedName>
        <fullName evidence="5">BFN domain-containing protein</fullName>
    </recommendedName>
</protein>
<dbReference type="Pfam" id="PF02151">
    <property type="entry name" value="UVR"/>
    <property type="match status" value="1"/>
</dbReference>
<sequence>MEKIKLEILGLSPSQSQAGSFALVLGEEYGNRRLPIIIGMFEAQAIAIEIEKIQPNRPMTHDLFKSFAKAFNYTVNEIIISDLREGIFFARVHCSSADGLRETIIDARPSDAIAIALRFSVPIYTYETILSEAGIVSGSQSEPDDAIEEIVQQSKPRSLSEQIKNMSLDELHRILDESLNNEEYEKAAKIRDEIARRN</sequence>
<dbReference type="PROSITE" id="PS50151">
    <property type="entry name" value="UVR"/>
    <property type="match status" value="1"/>
</dbReference>
<dbReference type="PROSITE" id="PS51658">
    <property type="entry name" value="BFN"/>
    <property type="match status" value="1"/>
</dbReference>
<dbReference type="OrthoDB" id="9788698at2"/>